<evidence type="ECO:0000256" key="3">
    <source>
        <dbReference type="PROSITE-ProRule" id="PRU00023"/>
    </source>
</evidence>
<organism evidence="5 6">
    <name type="scientific">Psilocybe cf. subviscida</name>
    <dbReference type="NCBI Taxonomy" id="2480587"/>
    <lineage>
        <taxon>Eukaryota</taxon>
        <taxon>Fungi</taxon>
        <taxon>Dikarya</taxon>
        <taxon>Basidiomycota</taxon>
        <taxon>Agaricomycotina</taxon>
        <taxon>Agaricomycetes</taxon>
        <taxon>Agaricomycetidae</taxon>
        <taxon>Agaricales</taxon>
        <taxon>Agaricineae</taxon>
        <taxon>Strophariaceae</taxon>
        <taxon>Psilocybe</taxon>
    </lineage>
</organism>
<evidence type="ECO:0000256" key="1">
    <source>
        <dbReference type="ARBA" id="ARBA00022737"/>
    </source>
</evidence>
<evidence type="ECO:0000256" key="2">
    <source>
        <dbReference type="ARBA" id="ARBA00023043"/>
    </source>
</evidence>
<feature type="region of interest" description="Disordered" evidence="4">
    <location>
        <begin position="169"/>
        <end position="196"/>
    </location>
</feature>
<proteinExistence type="predicted"/>
<feature type="region of interest" description="Disordered" evidence="4">
    <location>
        <begin position="430"/>
        <end position="739"/>
    </location>
</feature>
<feature type="region of interest" description="Disordered" evidence="4">
    <location>
        <begin position="213"/>
        <end position="319"/>
    </location>
</feature>
<dbReference type="PANTHER" id="PTHR24173:SF40">
    <property type="entry name" value="AGAP006757-PA"/>
    <property type="match status" value="1"/>
</dbReference>
<feature type="repeat" description="ANK" evidence="3">
    <location>
        <begin position="54"/>
        <end position="86"/>
    </location>
</feature>
<keyword evidence="6" id="KW-1185">Reference proteome</keyword>
<feature type="compositionally biased region" description="Low complexity" evidence="4">
    <location>
        <begin position="707"/>
        <end position="721"/>
    </location>
</feature>
<dbReference type="SUPFAM" id="SSF48403">
    <property type="entry name" value="Ankyrin repeat"/>
    <property type="match status" value="1"/>
</dbReference>
<reference evidence="5 6" key="1">
    <citation type="journal article" date="2020" name="ISME J.">
        <title>Uncovering the hidden diversity of litter-decomposition mechanisms in mushroom-forming fungi.</title>
        <authorList>
            <person name="Floudas D."/>
            <person name="Bentzer J."/>
            <person name="Ahren D."/>
            <person name="Johansson T."/>
            <person name="Persson P."/>
            <person name="Tunlid A."/>
        </authorList>
    </citation>
    <scope>NUCLEOTIDE SEQUENCE [LARGE SCALE GENOMIC DNA]</scope>
    <source>
        <strain evidence="5 6">CBS 101986</strain>
    </source>
</reference>
<dbReference type="InterPro" id="IPR036770">
    <property type="entry name" value="Ankyrin_rpt-contain_sf"/>
</dbReference>
<protein>
    <recommendedName>
        <fullName evidence="7">Ankyrin</fullName>
    </recommendedName>
</protein>
<feature type="compositionally biased region" description="Low complexity" evidence="4">
    <location>
        <begin position="853"/>
        <end position="872"/>
    </location>
</feature>
<feature type="region of interest" description="Disordered" evidence="4">
    <location>
        <begin position="841"/>
        <end position="984"/>
    </location>
</feature>
<feature type="region of interest" description="Disordered" evidence="4">
    <location>
        <begin position="335"/>
        <end position="416"/>
    </location>
</feature>
<evidence type="ECO:0008006" key="7">
    <source>
        <dbReference type="Google" id="ProtNLM"/>
    </source>
</evidence>
<sequence>MPVPMRTNLHKAEAKYNVTTEFPSLGLHSAAATGNVGLVEYALNNGQPVNSVLDGVLPLHAACAGGNVQVVKVLIDHGADVNAARLPRKYSIDKGRDSSTPIVGTSGSTPLHFAAANGNTDVVSLLLLHGAHADRADKHGVTPEMLATQNGWVESASLLREWIANKDRDLRDRAPGPSNGFDPRMTSTASPRRRLHVKQSIDTALNMLKAPETLPSKHARSLHTSTPPASPHRPLDDSGFFTTDTDIPVPQNPGGRRPSLPHIMHPPSNDMYPPPRKVSLTRHSSDHRRPSSAENGAEQESERENMYPVYGRGGQGRRLGSKYSLMNIFRKGQECADSSDATGPLNSSASTPNRSAQVSNADLGAPGSLPENRSPFLHRNNDTSPRGRIPSPPTHPQMTSSPPSFTASIRSPSRATAPLPADMHLAFAREQQRMKSTSSQDERDRAQAASPLRKHIPLLSGHNRNRSASASSMLAPDTSAVEDEDATGTPDSESGKPSPNFRPGILRGHNRAPSAGQASSPLIPRTLRFDSATSNSSSERRVRESPRTVPAPLRSYSSTGSLTKSNRHANHHPIQEAASDTASVKDDDDEADYGKPIDDEVGPSNVPSVLLQRQRGHSFASSSESSLSPILTNDHAGEPSALTSEFPFSINHNPPTDGVDGVDIDEQEQPTSVHLTVPVLSDTRHRGDSLSSTSTTDSHGSNLLMRSTDTSGSDTSVTVSSPGMAHLSTSAPDASKAPEQIRPRGLSFDVDKNSNVLFSSNPIGINERRSRGPLDINISAISSHAQAEALVERARREVLEVAGSADLSPPGSSLGRTPLSARLAAYGESLAIEKKLREEMEARKQQDSISNLSPSARVSSSASASQSQFVPSDPRTSSQGHGGTTRQSSLDNNGVAPQSKKRSKDPRRPSTADGVVPNKQEMFAQNRTYSHQSSRSISTADYNGAPVGGDNQRIYPDPPQERSNRSREQSLPRSFEPLHPVYGIPSSYHHHTPVLPSDESLARIHSSDGADTETDSVTVHRPNVASSSARGKREQQVRTAKLTKMGFPVEAAAARPAPVSSSPPAGAKRFGITRIMQTFKGKV</sequence>
<keyword evidence="2 3" id="KW-0040">ANK repeat</keyword>
<dbReference type="InterPro" id="IPR002110">
    <property type="entry name" value="Ankyrin_rpt"/>
</dbReference>
<feature type="compositionally biased region" description="Polar residues" evidence="4">
    <location>
        <begin position="339"/>
        <end position="360"/>
    </location>
</feature>
<name>A0A8H5F345_9AGAR</name>
<feature type="region of interest" description="Disordered" evidence="4">
    <location>
        <begin position="1005"/>
        <end position="1035"/>
    </location>
</feature>
<dbReference type="OrthoDB" id="194358at2759"/>
<dbReference type="EMBL" id="JAACJJ010000028">
    <property type="protein sequence ID" value="KAF5322015.1"/>
    <property type="molecule type" value="Genomic_DNA"/>
</dbReference>
<evidence type="ECO:0000256" key="4">
    <source>
        <dbReference type="SAM" id="MobiDB-lite"/>
    </source>
</evidence>
<feature type="compositionally biased region" description="Polar residues" evidence="4">
    <location>
        <begin position="874"/>
        <end position="896"/>
    </location>
</feature>
<feature type="compositionally biased region" description="Polar residues" evidence="4">
    <location>
        <begin position="555"/>
        <end position="564"/>
    </location>
</feature>
<gene>
    <name evidence="5" type="ORF">D9619_001500</name>
</gene>
<dbReference type="AlphaFoldDB" id="A0A8H5F345"/>
<keyword evidence="1" id="KW-0677">Repeat</keyword>
<dbReference type="PROSITE" id="PS50088">
    <property type="entry name" value="ANK_REPEAT"/>
    <property type="match status" value="2"/>
</dbReference>
<evidence type="ECO:0000313" key="5">
    <source>
        <dbReference type="EMBL" id="KAF5322015.1"/>
    </source>
</evidence>
<dbReference type="Gene3D" id="1.25.40.20">
    <property type="entry name" value="Ankyrin repeat-containing domain"/>
    <property type="match status" value="1"/>
</dbReference>
<dbReference type="PROSITE" id="PS50297">
    <property type="entry name" value="ANK_REP_REGION"/>
    <property type="match status" value="2"/>
</dbReference>
<feature type="repeat" description="ANK" evidence="3">
    <location>
        <begin position="106"/>
        <end position="138"/>
    </location>
</feature>
<dbReference type="Proteomes" id="UP000567179">
    <property type="component" value="Unassembled WGS sequence"/>
</dbReference>
<feature type="compositionally biased region" description="Basic and acidic residues" evidence="4">
    <location>
        <begin position="959"/>
        <end position="970"/>
    </location>
</feature>
<evidence type="ECO:0000313" key="6">
    <source>
        <dbReference type="Proteomes" id="UP000567179"/>
    </source>
</evidence>
<feature type="compositionally biased region" description="Polar residues" evidence="4">
    <location>
        <begin position="396"/>
        <end position="414"/>
    </location>
</feature>
<dbReference type="Pfam" id="PF12796">
    <property type="entry name" value="Ank_2"/>
    <property type="match status" value="2"/>
</dbReference>
<dbReference type="PANTHER" id="PTHR24173">
    <property type="entry name" value="ANKYRIN REPEAT CONTAINING"/>
    <property type="match status" value="1"/>
</dbReference>
<feature type="compositionally biased region" description="Low complexity" evidence="4">
    <location>
        <begin position="689"/>
        <end position="698"/>
    </location>
</feature>
<feature type="compositionally biased region" description="Low complexity" evidence="4">
    <location>
        <begin position="618"/>
        <end position="628"/>
    </location>
</feature>
<dbReference type="SMART" id="SM00248">
    <property type="entry name" value="ANK"/>
    <property type="match status" value="4"/>
</dbReference>
<comment type="caution">
    <text evidence="5">The sequence shown here is derived from an EMBL/GenBank/DDBJ whole genome shotgun (WGS) entry which is preliminary data.</text>
</comment>
<accession>A0A8H5F345</accession>
<feature type="compositionally biased region" description="Polar residues" evidence="4">
    <location>
        <begin position="923"/>
        <end position="941"/>
    </location>
</feature>